<protein>
    <recommendedName>
        <fullName evidence="1">HTH cro/C1-type domain-containing protein</fullName>
    </recommendedName>
</protein>
<dbReference type="SUPFAM" id="SSF47413">
    <property type="entry name" value="lambda repressor-like DNA-binding domains"/>
    <property type="match status" value="1"/>
</dbReference>
<dbReference type="RefSeq" id="WP_064041731.1">
    <property type="nucleotide sequence ID" value="NZ_LUUJ01000106.1"/>
</dbReference>
<dbReference type="SMART" id="SM00530">
    <property type="entry name" value="HTH_XRE"/>
    <property type="match status" value="1"/>
</dbReference>
<dbReference type="AlphaFoldDB" id="A0A177N440"/>
<dbReference type="EMBL" id="LUUJ01000106">
    <property type="protein sequence ID" value="OAI12777.1"/>
    <property type="molecule type" value="Genomic_DNA"/>
</dbReference>
<name>A0A177N440_9GAMM</name>
<dbReference type="InterPro" id="IPR001387">
    <property type="entry name" value="Cro/C1-type_HTH"/>
</dbReference>
<reference evidence="2 3" key="1">
    <citation type="submission" date="2016-03" db="EMBL/GenBank/DDBJ databases">
        <authorList>
            <person name="Ploux O."/>
        </authorList>
    </citation>
    <scope>NUCLEOTIDE SEQUENCE [LARGE SCALE GENOMIC DNA]</scope>
    <source>
        <strain evidence="2 3">R-45378</strain>
    </source>
</reference>
<dbReference type="Proteomes" id="UP000077857">
    <property type="component" value="Unassembled WGS sequence"/>
</dbReference>
<gene>
    <name evidence="2" type="ORF">A1507_18575</name>
</gene>
<sequence>MKRVVATAFPTDPCVNSPTTLGAAIRAARTQAGMRQEDAALSIGVALQTLVDIEAGKPGVSIGKILQVTQGLGVSLLVVPQSRRDAARRRLVDLSEQSS</sequence>
<dbReference type="Gene3D" id="1.10.260.40">
    <property type="entry name" value="lambda repressor-like DNA-binding domains"/>
    <property type="match status" value="1"/>
</dbReference>
<evidence type="ECO:0000313" key="2">
    <source>
        <dbReference type="EMBL" id="OAI12777.1"/>
    </source>
</evidence>
<evidence type="ECO:0000313" key="3">
    <source>
        <dbReference type="Proteomes" id="UP000077857"/>
    </source>
</evidence>
<feature type="domain" description="HTH cro/C1-type" evidence="1">
    <location>
        <begin position="25"/>
        <end position="79"/>
    </location>
</feature>
<evidence type="ECO:0000259" key="1">
    <source>
        <dbReference type="PROSITE" id="PS50943"/>
    </source>
</evidence>
<dbReference type="PROSITE" id="PS50943">
    <property type="entry name" value="HTH_CROC1"/>
    <property type="match status" value="1"/>
</dbReference>
<dbReference type="CDD" id="cd00093">
    <property type="entry name" value="HTH_XRE"/>
    <property type="match status" value="1"/>
</dbReference>
<comment type="caution">
    <text evidence="2">The sequence shown here is derived from an EMBL/GenBank/DDBJ whole genome shotgun (WGS) entry which is preliminary data.</text>
</comment>
<accession>A0A177N440</accession>
<proteinExistence type="predicted"/>
<organism evidence="2 3">
    <name type="scientific">Methylomonas koyamae</name>
    <dbReference type="NCBI Taxonomy" id="702114"/>
    <lineage>
        <taxon>Bacteria</taxon>
        <taxon>Pseudomonadati</taxon>
        <taxon>Pseudomonadota</taxon>
        <taxon>Gammaproteobacteria</taxon>
        <taxon>Methylococcales</taxon>
        <taxon>Methylococcaceae</taxon>
        <taxon>Methylomonas</taxon>
    </lineage>
</organism>
<dbReference type="InterPro" id="IPR010982">
    <property type="entry name" value="Lambda_DNA-bd_dom_sf"/>
</dbReference>
<dbReference type="OrthoDB" id="5569968at2"/>
<dbReference type="GO" id="GO:0003677">
    <property type="term" value="F:DNA binding"/>
    <property type="evidence" value="ECO:0007669"/>
    <property type="project" value="InterPro"/>
</dbReference>
<dbReference type="Pfam" id="PF01381">
    <property type="entry name" value="HTH_3"/>
    <property type="match status" value="1"/>
</dbReference>